<keyword evidence="1" id="KW-0812">Transmembrane</keyword>
<reference evidence="4 5" key="1">
    <citation type="submission" date="2020-08" db="EMBL/GenBank/DDBJ databases">
        <title>Genome public.</title>
        <authorList>
            <person name="Liu C."/>
            <person name="Sun Q."/>
        </authorList>
    </citation>
    <scope>NUCLEOTIDE SEQUENCE [LARGE SCALE GENOMIC DNA]</scope>
    <source>
        <strain evidence="4 5">NSJ-37</strain>
    </source>
</reference>
<dbReference type="RefSeq" id="WP_249297563.1">
    <property type="nucleotide sequence ID" value="NZ_JACRSX010000004.1"/>
</dbReference>
<dbReference type="InterPro" id="IPR008756">
    <property type="entry name" value="Peptidase_M56"/>
</dbReference>
<feature type="domain" description="TcaA protein NTF2-like" evidence="3">
    <location>
        <begin position="444"/>
        <end position="554"/>
    </location>
</feature>
<feature type="transmembrane region" description="Helical" evidence="1">
    <location>
        <begin position="338"/>
        <end position="363"/>
    </location>
</feature>
<evidence type="ECO:0000313" key="4">
    <source>
        <dbReference type="EMBL" id="MBC8562001.1"/>
    </source>
</evidence>
<feature type="domain" description="Peptidase M56" evidence="2">
    <location>
        <begin position="173"/>
        <end position="329"/>
    </location>
</feature>
<evidence type="ECO:0000256" key="1">
    <source>
        <dbReference type="SAM" id="Phobius"/>
    </source>
</evidence>
<dbReference type="EMBL" id="JACRSX010000004">
    <property type="protein sequence ID" value="MBC8562001.1"/>
    <property type="molecule type" value="Genomic_DNA"/>
</dbReference>
<feature type="transmembrane region" description="Helical" evidence="1">
    <location>
        <begin position="191"/>
        <end position="208"/>
    </location>
</feature>
<protein>
    <submittedName>
        <fullName evidence="4">M56 family metallopeptidase</fullName>
    </submittedName>
</protein>
<feature type="transmembrane region" description="Helical" evidence="1">
    <location>
        <begin position="6"/>
        <end position="25"/>
    </location>
</feature>
<feature type="transmembrane region" description="Helical" evidence="1">
    <location>
        <begin position="32"/>
        <end position="52"/>
    </location>
</feature>
<evidence type="ECO:0000313" key="5">
    <source>
        <dbReference type="Proteomes" id="UP000606193"/>
    </source>
</evidence>
<organism evidence="4 5">
    <name type="scientific">Jutongia huaianensis</name>
    <dbReference type="NCBI Taxonomy" id="2763668"/>
    <lineage>
        <taxon>Bacteria</taxon>
        <taxon>Bacillati</taxon>
        <taxon>Bacillota</taxon>
        <taxon>Clostridia</taxon>
        <taxon>Lachnospirales</taxon>
        <taxon>Lachnospiraceae</taxon>
        <taxon>Jutongia</taxon>
    </lineage>
</organism>
<dbReference type="PANTHER" id="PTHR34978:SF3">
    <property type="entry name" value="SLR0241 PROTEIN"/>
    <property type="match status" value="1"/>
</dbReference>
<gene>
    <name evidence="4" type="ORF">H8704_05030</name>
</gene>
<keyword evidence="1" id="KW-1133">Transmembrane helix</keyword>
<name>A0ABR7N049_9FIRM</name>
<dbReference type="PANTHER" id="PTHR34978">
    <property type="entry name" value="POSSIBLE SENSOR-TRANSDUCER PROTEIN BLAR"/>
    <property type="match status" value="1"/>
</dbReference>
<dbReference type="Pfam" id="PF22819">
    <property type="entry name" value="TcaA_5th"/>
    <property type="match status" value="1"/>
</dbReference>
<dbReference type="Pfam" id="PF05569">
    <property type="entry name" value="Peptidase_M56"/>
    <property type="match status" value="1"/>
</dbReference>
<dbReference type="InterPro" id="IPR054528">
    <property type="entry name" value="TcaA_5th"/>
</dbReference>
<feature type="transmembrane region" description="Helical" evidence="1">
    <location>
        <begin position="242"/>
        <end position="265"/>
    </location>
</feature>
<dbReference type="InterPro" id="IPR052173">
    <property type="entry name" value="Beta-lactam_resp_regulator"/>
</dbReference>
<dbReference type="CDD" id="cd07341">
    <property type="entry name" value="M56_BlaR1_MecR1_like"/>
    <property type="match status" value="1"/>
</dbReference>
<evidence type="ECO:0000259" key="2">
    <source>
        <dbReference type="Pfam" id="PF05569"/>
    </source>
</evidence>
<feature type="transmembrane region" description="Helical" evidence="1">
    <location>
        <begin position="148"/>
        <end position="170"/>
    </location>
</feature>
<evidence type="ECO:0000259" key="3">
    <source>
        <dbReference type="Pfam" id="PF22819"/>
    </source>
</evidence>
<accession>A0ABR7N049</accession>
<proteinExistence type="predicted"/>
<keyword evidence="5" id="KW-1185">Reference proteome</keyword>
<dbReference type="Proteomes" id="UP000606193">
    <property type="component" value="Unassembled WGS sequence"/>
</dbReference>
<keyword evidence="1" id="KW-0472">Membrane</keyword>
<comment type="caution">
    <text evidence="4">The sequence shown here is derived from an EMBL/GenBank/DDBJ whole genome shotgun (WGS) entry which is preliminary data.</text>
</comment>
<sequence length="559" mass="63022">MAEFGLWMLESSLLVLMILGIRKAFTGKISYAAVYALWLVAALRFLVPVNIIPTPFGIGTMVSDVVSSWKASEAEKTQLSQVAGKDTAAALMPDRQKDLSQAAGKKNSVGHIELPAAENGKSTEQVKMMYQGKHTTSSWNTRLKGLPWGRICIAGWISISGIVLCFFVWSNMSLLCRLKADRRYLGHRGNVAVYATKVLQTPCLYGVFRPVIYLPESLLDRQQEEIEQMVLHEYVHYLHRDYFWAMLRILLLSVYWFDPFVWIAVSYSKKDAELFCDETVIRLLGEDKRLAYGSLLIQIAGEQHWGDFRYSMMPMSRKGREMRRRILAISQPKKYSRWIAIPVVAVVSIAVLLTCSAGAGMAMGKENSDKAAEQRTQTGNAADNNVLLMQNPGEEGWAEQLQDHLGIRLMDNPLVMNQTSGILPAESMTAKTDPGELSEQDMTDCQKLFENYVGCFTKAVNSGKTDRLKTVVSEDSEMYRQQRNLALNYHKRGIREKAKSIEASAVRVSGEYEIQIDSKEAIKVSYADKSSKIVKQSYCYTCTRQQGEWIIISMQDISK</sequence>